<name>A0A0F5FWX8_9HYPH</name>
<sequence length="76" mass="8829">MKQNDVNWFRPLWRRVLVTGIVAAWCVWEWAFNRDQLWGLLTTALLGYAIYSFFISFPKENPTNGNDTQPPPPSEG</sequence>
<accession>A0A0F5FWX8</accession>
<gene>
    <name evidence="2" type="ORF">VE25_03915</name>
</gene>
<proteinExistence type="predicted"/>
<evidence type="ECO:0000313" key="3">
    <source>
        <dbReference type="Proteomes" id="UP000033632"/>
    </source>
</evidence>
<dbReference type="Proteomes" id="UP000033632">
    <property type="component" value="Unassembled WGS sequence"/>
</dbReference>
<dbReference type="STRING" id="443610.VE25_03915"/>
<dbReference type="RefSeq" id="WP_046107293.1">
    <property type="nucleotide sequence ID" value="NZ_JZEX01000051.1"/>
</dbReference>
<reference evidence="2 3" key="1">
    <citation type="submission" date="2015-03" db="EMBL/GenBank/DDBJ databases">
        <authorList>
            <person name="Hassan Y.I."/>
            <person name="Lepp D."/>
            <person name="Li X.-Z."/>
            <person name="Zhou T."/>
        </authorList>
    </citation>
    <scope>NUCLEOTIDE SEQUENCE [LARGE SCALE GENOMIC DNA]</scope>
    <source>
        <strain evidence="2 3">BD-c194</strain>
    </source>
</reference>
<comment type="caution">
    <text evidence="2">The sequence shown here is derived from an EMBL/GenBank/DDBJ whole genome shotgun (WGS) entry which is preliminary data.</text>
</comment>
<keyword evidence="3" id="KW-1185">Reference proteome</keyword>
<keyword evidence="1" id="KW-0472">Membrane</keyword>
<evidence type="ECO:0008006" key="4">
    <source>
        <dbReference type="Google" id="ProtNLM"/>
    </source>
</evidence>
<dbReference type="EMBL" id="JZEX01000051">
    <property type="protein sequence ID" value="KKB13050.1"/>
    <property type="molecule type" value="Genomic_DNA"/>
</dbReference>
<organism evidence="2 3">
    <name type="scientific">Devosia geojensis</name>
    <dbReference type="NCBI Taxonomy" id="443610"/>
    <lineage>
        <taxon>Bacteria</taxon>
        <taxon>Pseudomonadati</taxon>
        <taxon>Pseudomonadota</taxon>
        <taxon>Alphaproteobacteria</taxon>
        <taxon>Hyphomicrobiales</taxon>
        <taxon>Devosiaceae</taxon>
        <taxon>Devosia</taxon>
    </lineage>
</organism>
<protein>
    <recommendedName>
        <fullName evidence="4">DUF3329 domain-containing protein</fullName>
    </recommendedName>
</protein>
<evidence type="ECO:0000256" key="1">
    <source>
        <dbReference type="SAM" id="Phobius"/>
    </source>
</evidence>
<keyword evidence="1" id="KW-1133">Transmembrane helix</keyword>
<feature type="transmembrane region" description="Helical" evidence="1">
    <location>
        <begin position="37"/>
        <end position="57"/>
    </location>
</feature>
<dbReference type="OrthoDB" id="7362327at2"/>
<dbReference type="AlphaFoldDB" id="A0A0F5FWX8"/>
<evidence type="ECO:0000313" key="2">
    <source>
        <dbReference type="EMBL" id="KKB13050.1"/>
    </source>
</evidence>
<keyword evidence="1" id="KW-0812">Transmembrane</keyword>
<feature type="transmembrane region" description="Helical" evidence="1">
    <location>
        <begin position="12"/>
        <end position="31"/>
    </location>
</feature>